<dbReference type="PANTHER" id="PTHR30482:SF10">
    <property type="entry name" value="HIGH-AFFINITY BRANCHED-CHAIN AMINO ACID TRANSPORT PROTEIN BRAE"/>
    <property type="match status" value="1"/>
</dbReference>
<feature type="transmembrane region" description="Helical" evidence="6">
    <location>
        <begin position="120"/>
        <end position="137"/>
    </location>
</feature>
<feature type="transmembrane region" description="Helical" evidence="6">
    <location>
        <begin position="157"/>
        <end position="179"/>
    </location>
</feature>
<organism evidence="7 8">
    <name type="scientific">Ruegeria alba</name>
    <dbReference type="NCBI Taxonomy" id="2916756"/>
    <lineage>
        <taxon>Bacteria</taxon>
        <taxon>Pseudomonadati</taxon>
        <taxon>Pseudomonadota</taxon>
        <taxon>Alphaproteobacteria</taxon>
        <taxon>Rhodobacterales</taxon>
        <taxon>Roseobacteraceae</taxon>
        <taxon>Ruegeria</taxon>
    </lineage>
</organism>
<feature type="transmembrane region" description="Helical" evidence="6">
    <location>
        <begin position="30"/>
        <end position="49"/>
    </location>
</feature>
<dbReference type="Proteomes" id="UP001165279">
    <property type="component" value="Unassembled WGS sequence"/>
</dbReference>
<dbReference type="RefSeq" id="WP_234136705.1">
    <property type="nucleotide sequence ID" value="NZ_JAKOEM010000001.1"/>
</dbReference>
<feature type="transmembrane region" description="Helical" evidence="6">
    <location>
        <begin position="56"/>
        <end position="76"/>
    </location>
</feature>
<feature type="transmembrane region" description="Helical" evidence="6">
    <location>
        <begin position="409"/>
        <end position="426"/>
    </location>
</feature>
<name>A0ABS9NSR3_9RHOB</name>
<comment type="subcellular location">
    <subcellularLocation>
        <location evidence="1">Cell membrane</location>
        <topology evidence="1">Multi-pass membrane protein</topology>
    </subcellularLocation>
</comment>
<dbReference type="EMBL" id="JAKOEM010000001">
    <property type="protein sequence ID" value="MCG6556989.1"/>
    <property type="molecule type" value="Genomic_DNA"/>
</dbReference>
<feature type="transmembrane region" description="Helical" evidence="6">
    <location>
        <begin position="311"/>
        <end position="331"/>
    </location>
</feature>
<feature type="transmembrane region" description="Helical" evidence="6">
    <location>
        <begin position="260"/>
        <end position="281"/>
    </location>
</feature>
<feature type="transmembrane region" description="Helical" evidence="6">
    <location>
        <begin position="7"/>
        <end position="24"/>
    </location>
</feature>
<keyword evidence="2" id="KW-1003">Cell membrane</keyword>
<keyword evidence="3 6" id="KW-0812">Transmembrane</keyword>
<evidence type="ECO:0000256" key="2">
    <source>
        <dbReference type="ARBA" id="ARBA00022475"/>
    </source>
</evidence>
<evidence type="ECO:0000256" key="5">
    <source>
        <dbReference type="ARBA" id="ARBA00023136"/>
    </source>
</evidence>
<evidence type="ECO:0000256" key="4">
    <source>
        <dbReference type="ARBA" id="ARBA00022989"/>
    </source>
</evidence>
<evidence type="ECO:0000256" key="1">
    <source>
        <dbReference type="ARBA" id="ARBA00004651"/>
    </source>
</evidence>
<dbReference type="InterPro" id="IPR001851">
    <property type="entry name" value="ABC_transp_permease"/>
</dbReference>
<dbReference type="CDD" id="cd06581">
    <property type="entry name" value="TM_PBP1_LivM_like"/>
    <property type="match status" value="1"/>
</dbReference>
<reference evidence="7" key="1">
    <citation type="submission" date="2022-02" db="EMBL/GenBank/DDBJ databases">
        <title>The genome sequence of Ruegeria sp. 1NDH52C.</title>
        <authorList>
            <person name="Du J."/>
        </authorList>
    </citation>
    <scope>NUCLEOTIDE SEQUENCE</scope>
    <source>
        <strain evidence="7">1NDH52C</strain>
    </source>
</reference>
<evidence type="ECO:0000256" key="6">
    <source>
        <dbReference type="SAM" id="Phobius"/>
    </source>
</evidence>
<keyword evidence="8" id="KW-1185">Reference proteome</keyword>
<feature type="transmembrane region" description="Helical" evidence="6">
    <location>
        <begin position="369"/>
        <end position="389"/>
    </location>
</feature>
<evidence type="ECO:0000313" key="7">
    <source>
        <dbReference type="EMBL" id="MCG6556989.1"/>
    </source>
</evidence>
<evidence type="ECO:0000313" key="8">
    <source>
        <dbReference type="Proteomes" id="UP001165279"/>
    </source>
</evidence>
<sequence length="434" mass="45830">MTETVKNTALFLGVAVLIVITGFMQSWNSAILIVNMGLISAIMAIGVNLQWGFAGLFNVGVMGFVALGGLAVVLVAEPLSPEAWSAGGFGIVLALLLGAATVVAAVLVSRHMPKGRGRNLAMLAVLVLGFVLYRAVFDPNVMAVEAINPAAAGNIGGLGLPVLLAWPAGGLLAAGAAWLIGKTALGLRSDYLAIATLGIAEIIIAVMKNEDWLARGVKNVIGLPRPVPYEIDLQNDAGFVESAASLGIDPVTASTLYVKLGYSVLFMVVLLVLLWMAQMALKSPWGRMMRAIRDNEVAAEAMGKDVTRRHLQIFVLGSAVCGIAGAMMTTLDGQLTPGTYQPLRFTFLIWVMVIVGGSGNNFGAVLGAMLIWFLWVQVEPLGLFLMQVITSGMAEGSALKSHLIDSAAHMRLLTMGIILLLVLRFSPRGLIPEK</sequence>
<feature type="transmembrane region" description="Helical" evidence="6">
    <location>
        <begin position="343"/>
        <end position="362"/>
    </location>
</feature>
<feature type="transmembrane region" description="Helical" evidence="6">
    <location>
        <begin position="88"/>
        <end position="108"/>
    </location>
</feature>
<accession>A0ABS9NSR3</accession>
<evidence type="ECO:0000256" key="3">
    <source>
        <dbReference type="ARBA" id="ARBA00022692"/>
    </source>
</evidence>
<dbReference type="PANTHER" id="PTHR30482">
    <property type="entry name" value="HIGH-AFFINITY BRANCHED-CHAIN AMINO ACID TRANSPORT SYSTEM PERMEASE"/>
    <property type="match status" value="1"/>
</dbReference>
<comment type="caution">
    <text evidence="7">The sequence shown here is derived from an EMBL/GenBank/DDBJ whole genome shotgun (WGS) entry which is preliminary data.</text>
</comment>
<gene>
    <name evidence="7" type="ORF">MB818_02170</name>
</gene>
<keyword evidence="4 6" id="KW-1133">Transmembrane helix</keyword>
<dbReference type="Pfam" id="PF02653">
    <property type="entry name" value="BPD_transp_2"/>
    <property type="match status" value="1"/>
</dbReference>
<keyword evidence="5 6" id="KW-0472">Membrane</keyword>
<feature type="transmembrane region" description="Helical" evidence="6">
    <location>
        <begin position="191"/>
        <end position="207"/>
    </location>
</feature>
<proteinExistence type="predicted"/>
<dbReference type="InterPro" id="IPR043428">
    <property type="entry name" value="LivM-like"/>
</dbReference>
<protein>
    <submittedName>
        <fullName evidence="7">Branched-chain amino acid ABC transporter permease</fullName>
    </submittedName>
</protein>